<organism evidence="4 6">
    <name type="scientific">Bursaphelenchus xylophilus</name>
    <name type="common">Pinewood nematode worm</name>
    <name type="synonym">Aphelenchoides xylophilus</name>
    <dbReference type="NCBI Taxonomy" id="6326"/>
    <lineage>
        <taxon>Eukaryota</taxon>
        <taxon>Metazoa</taxon>
        <taxon>Ecdysozoa</taxon>
        <taxon>Nematoda</taxon>
        <taxon>Chromadorea</taxon>
        <taxon>Rhabditida</taxon>
        <taxon>Tylenchina</taxon>
        <taxon>Tylenchomorpha</taxon>
        <taxon>Aphelenchoidea</taxon>
        <taxon>Aphelenchoididae</taxon>
        <taxon>Bursaphelenchus</taxon>
    </lineage>
</organism>
<keyword evidence="1" id="KW-0812">Transmembrane</keyword>
<keyword evidence="5" id="KW-1185">Reference proteome</keyword>
<feature type="transmembrane region" description="Helical" evidence="1">
    <location>
        <begin position="97"/>
        <end position="120"/>
    </location>
</feature>
<protein>
    <submittedName>
        <fullName evidence="2">(pine wood nematode) hypothetical protein</fullName>
    </submittedName>
</protein>
<feature type="transmembrane region" description="Helical" evidence="1">
    <location>
        <begin position="257"/>
        <end position="281"/>
    </location>
</feature>
<dbReference type="PANTHER" id="PTHR22941">
    <property type="entry name" value="SERPENTINE RECEPTOR"/>
    <property type="match status" value="1"/>
</dbReference>
<evidence type="ECO:0000313" key="2">
    <source>
        <dbReference type="EMBL" id="CAD5214094.1"/>
    </source>
</evidence>
<accession>A0A1I7SCH0</accession>
<dbReference type="Proteomes" id="UP000582659">
    <property type="component" value="Unassembled WGS sequence"/>
</dbReference>
<evidence type="ECO:0000313" key="4">
    <source>
        <dbReference type="Proteomes" id="UP000095284"/>
    </source>
</evidence>
<dbReference type="EMBL" id="CAJFDI010000002">
    <property type="protein sequence ID" value="CAD5214094.1"/>
    <property type="molecule type" value="Genomic_DNA"/>
</dbReference>
<dbReference type="OrthoDB" id="5873607at2759"/>
<keyword evidence="1" id="KW-0472">Membrane</keyword>
<dbReference type="InterPro" id="IPR019422">
    <property type="entry name" value="7TM_GPCR_serpentine_rcpt_Srh"/>
</dbReference>
<feature type="transmembrane region" description="Helical" evidence="1">
    <location>
        <begin position="287"/>
        <end position="312"/>
    </location>
</feature>
<dbReference type="InterPro" id="IPR053220">
    <property type="entry name" value="Nematode_rcpt-like_serp_H"/>
</dbReference>
<sequence length="375" mass="42660">MVFEELWIPTEGVIRVYHGIEYGFMAINLCLLTLTTYAIVKTPVTYLSIYRYFLLHEIIWSFAFDFSMCIFIPILHLPHVCYQSSGFLSDILNSSGHYFFIYALVALVGGKAYSILLCCFHRHMLAHRHTRHYWQILNPLADFRLPHAFLFYGVIYVVIVVATWITIFAVVDDPVAATAQLQASDSRVRTVLAHFPHTTCLVASKQYEYILLIPIMILVVWGFGIAALLCSMLIVLKTNPKAYMSTIRLQWTLYRSLLAQLGATLVFMYLPLLIWLVVGLLDANYGMLVGVICMSLLAMHSSVDCVVILIYVKPFRRAIQRIFNSQQQDTVVSKATRSPGSPTKVKPKPRSESVFAFPPPANFMFTRRSLPPITL</sequence>
<dbReference type="Proteomes" id="UP000659654">
    <property type="component" value="Unassembled WGS sequence"/>
</dbReference>
<reference evidence="6" key="1">
    <citation type="submission" date="2016-11" db="UniProtKB">
        <authorList>
            <consortium name="WormBaseParasite"/>
        </authorList>
    </citation>
    <scope>IDENTIFICATION</scope>
</reference>
<dbReference type="AlphaFoldDB" id="A0A1I7SCH0"/>
<reference evidence="3" key="2">
    <citation type="submission" date="2020-08" db="EMBL/GenBank/DDBJ databases">
        <authorList>
            <person name="Kikuchi T."/>
        </authorList>
    </citation>
    <scope>NUCLEOTIDE SEQUENCE</scope>
    <source>
        <strain evidence="2">Ka4C1</strain>
    </source>
</reference>
<feature type="transmembrane region" description="Helical" evidence="1">
    <location>
        <begin position="52"/>
        <end position="77"/>
    </location>
</feature>
<dbReference type="Proteomes" id="UP000095284">
    <property type="component" value="Unplaced"/>
</dbReference>
<dbReference type="PANTHER" id="PTHR22941:SF26">
    <property type="entry name" value="SERPENTINE RECEPTOR, CLASS H"/>
    <property type="match status" value="1"/>
</dbReference>
<dbReference type="Pfam" id="PF10318">
    <property type="entry name" value="7TM_GPCR_Srh"/>
    <property type="match status" value="1"/>
</dbReference>
<evidence type="ECO:0000256" key="1">
    <source>
        <dbReference type="SAM" id="Phobius"/>
    </source>
</evidence>
<dbReference type="EMBL" id="CAJFCV020000002">
    <property type="protein sequence ID" value="CAG9094111.1"/>
    <property type="molecule type" value="Genomic_DNA"/>
</dbReference>
<proteinExistence type="predicted"/>
<name>A0A1I7SCH0_BURXY</name>
<evidence type="ECO:0000313" key="5">
    <source>
        <dbReference type="Proteomes" id="UP000659654"/>
    </source>
</evidence>
<gene>
    <name evidence="2" type="ORF">BXYJ_LOCUS3358</name>
</gene>
<feature type="transmembrane region" description="Helical" evidence="1">
    <location>
        <begin position="149"/>
        <end position="171"/>
    </location>
</feature>
<evidence type="ECO:0000313" key="6">
    <source>
        <dbReference type="WBParaSite" id="BXY_1072200.1"/>
    </source>
</evidence>
<feature type="transmembrane region" description="Helical" evidence="1">
    <location>
        <begin position="20"/>
        <end position="40"/>
    </location>
</feature>
<dbReference type="WBParaSite" id="BXY_1072200.1">
    <property type="protein sequence ID" value="BXY_1072200.1"/>
    <property type="gene ID" value="BXY_1072200"/>
</dbReference>
<evidence type="ECO:0000313" key="3">
    <source>
        <dbReference type="EMBL" id="CAG9094111.1"/>
    </source>
</evidence>
<feature type="transmembrane region" description="Helical" evidence="1">
    <location>
        <begin position="209"/>
        <end position="236"/>
    </location>
</feature>
<keyword evidence="1" id="KW-1133">Transmembrane helix</keyword>